<dbReference type="InterPro" id="IPR052893">
    <property type="entry name" value="TCS_response_regulator"/>
</dbReference>
<dbReference type="PANTHER" id="PTHR44520:SF2">
    <property type="entry name" value="RESPONSE REGULATOR RCP1"/>
    <property type="match status" value="1"/>
</dbReference>
<evidence type="ECO:0000313" key="4">
    <source>
        <dbReference type="Proteomes" id="UP000642920"/>
    </source>
</evidence>
<accession>A0A937ADH0</accession>
<organism evidence="3 4">
    <name type="scientific">Marivirga atlantica</name>
    <dbReference type="NCBI Taxonomy" id="1548457"/>
    <lineage>
        <taxon>Bacteria</taxon>
        <taxon>Pseudomonadati</taxon>
        <taxon>Bacteroidota</taxon>
        <taxon>Cytophagia</taxon>
        <taxon>Cytophagales</taxon>
        <taxon>Marivirgaceae</taxon>
        <taxon>Marivirga</taxon>
    </lineage>
</organism>
<dbReference type="PROSITE" id="PS50110">
    <property type="entry name" value="RESPONSE_REGULATORY"/>
    <property type="match status" value="1"/>
</dbReference>
<keyword evidence="4" id="KW-1185">Reference proteome</keyword>
<evidence type="ECO:0000259" key="2">
    <source>
        <dbReference type="PROSITE" id="PS50110"/>
    </source>
</evidence>
<dbReference type="Gene3D" id="3.40.50.2300">
    <property type="match status" value="1"/>
</dbReference>
<gene>
    <name evidence="3" type="ORF">JKP34_04665</name>
</gene>
<dbReference type="AlphaFoldDB" id="A0A937ADH0"/>
<dbReference type="Proteomes" id="UP000642920">
    <property type="component" value="Unassembled WGS sequence"/>
</dbReference>
<evidence type="ECO:0000313" key="3">
    <source>
        <dbReference type="EMBL" id="MBL0764534.1"/>
    </source>
</evidence>
<evidence type="ECO:0000256" key="1">
    <source>
        <dbReference type="PROSITE-ProRule" id="PRU00169"/>
    </source>
</evidence>
<keyword evidence="1" id="KW-0597">Phosphoprotein</keyword>
<dbReference type="InterPro" id="IPR001789">
    <property type="entry name" value="Sig_transdc_resp-reg_receiver"/>
</dbReference>
<feature type="domain" description="Response regulatory" evidence="2">
    <location>
        <begin position="7"/>
        <end position="134"/>
    </location>
</feature>
<dbReference type="InterPro" id="IPR011006">
    <property type="entry name" value="CheY-like_superfamily"/>
</dbReference>
<dbReference type="GO" id="GO:0000160">
    <property type="term" value="P:phosphorelay signal transduction system"/>
    <property type="evidence" value="ECO:0007669"/>
    <property type="project" value="InterPro"/>
</dbReference>
<dbReference type="Pfam" id="PF00072">
    <property type="entry name" value="Response_reg"/>
    <property type="match status" value="1"/>
</dbReference>
<dbReference type="EMBL" id="JAERQG010000001">
    <property type="protein sequence ID" value="MBL0764534.1"/>
    <property type="molecule type" value="Genomic_DNA"/>
</dbReference>
<dbReference type="PANTHER" id="PTHR44520">
    <property type="entry name" value="RESPONSE REGULATOR RCP1-RELATED"/>
    <property type="match status" value="1"/>
</dbReference>
<reference evidence="3" key="1">
    <citation type="submission" date="2021-01" db="EMBL/GenBank/DDBJ databases">
        <title>Marivirga sp. nov., isolated from intertidal surface sediments.</title>
        <authorList>
            <person name="Zhang M."/>
        </authorList>
    </citation>
    <scope>NUCLEOTIDE SEQUENCE</scope>
    <source>
        <strain evidence="3">SM1354</strain>
    </source>
</reference>
<dbReference type="SUPFAM" id="SSF52172">
    <property type="entry name" value="CheY-like"/>
    <property type="match status" value="1"/>
</dbReference>
<proteinExistence type="predicted"/>
<protein>
    <submittedName>
        <fullName evidence="3">Response regulator</fullName>
    </submittedName>
</protein>
<feature type="modified residue" description="4-aspartylphosphate" evidence="1">
    <location>
        <position position="64"/>
    </location>
</feature>
<dbReference type="SMART" id="SM00448">
    <property type="entry name" value="REC"/>
    <property type="match status" value="1"/>
</dbReference>
<name>A0A937ADH0_9BACT</name>
<sequence>MSSEKLNICVIDDDDIYQFAVSRIIESAVETSSVMSFYDGEEALEYFESLNGNDDPIPDIIFLDINMPRLNGFEFMEGYNKIKHRLSKKSKVFMVSSSIDPADIQRSKEMDGIEDYVSKPLDSSLVTQIVSRLAS</sequence>
<comment type="caution">
    <text evidence="3">The sequence shown here is derived from an EMBL/GenBank/DDBJ whole genome shotgun (WGS) entry which is preliminary data.</text>
</comment>
<dbReference type="RefSeq" id="WP_201918196.1">
    <property type="nucleotide sequence ID" value="NZ_JAERQG010000001.1"/>
</dbReference>